<name>A0A7T2GKV0_9SPHN</name>
<accession>A0A7T2GKV0</accession>
<proteinExistence type="predicted"/>
<keyword evidence="2" id="KW-1185">Reference proteome</keyword>
<dbReference type="EMBL" id="CP065592">
    <property type="protein sequence ID" value="QPQ55725.1"/>
    <property type="molecule type" value="Genomic_DNA"/>
</dbReference>
<protein>
    <submittedName>
        <fullName evidence="1">Uncharacterized protein</fullName>
    </submittedName>
</protein>
<gene>
    <name evidence="1" type="ORF">IC614_03800</name>
</gene>
<evidence type="ECO:0000313" key="2">
    <source>
        <dbReference type="Proteomes" id="UP000594873"/>
    </source>
</evidence>
<dbReference type="RefSeq" id="WP_200972456.1">
    <property type="nucleotide sequence ID" value="NZ_CP065592.1"/>
</dbReference>
<reference evidence="1 2" key="1">
    <citation type="submission" date="2020-11" db="EMBL/GenBank/DDBJ databases">
        <title>Genome seq and assembly of Sphingosinicella sp.</title>
        <authorList>
            <person name="Chhetri G."/>
        </authorList>
    </citation>
    <scope>NUCLEOTIDE SEQUENCE [LARGE SCALE GENOMIC DNA]</scope>
    <source>
        <strain evidence="1 2">UDD2</strain>
    </source>
</reference>
<dbReference type="AlphaFoldDB" id="A0A7T2GKV0"/>
<evidence type="ECO:0000313" key="1">
    <source>
        <dbReference type="EMBL" id="QPQ55725.1"/>
    </source>
</evidence>
<organism evidence="1 2">
    <name type="scientific">Allosphingosinicella flava</name>
    <dbReference type="NCBI Taxonomy" id="2771430"/>
    <lineage>
        <taxon>Bacteria</taxon>
        <taxon>Pseudomonadati</taxon>
        <taxon>Pseudomonadota</taxon>
        <taxon>Alphaproteobacteria</taxon>
        <taxon>Sphingomonadales</taxon>
        <taxon>Sphingomonadaceae</taxon>
        <taxon>Allosphingosinicella</taxon>
    </lineage>
</organism>
<dbReference type="Proteomes" id="UP000594873">
    <property type="component" value="Chromosome"/>
</dbReference>
<dbReference type="KEGG" id="sflv:IC614_03800"/>
<sequence length="72" mass="8006">MVQILSVLFFLLAFAGAAAMLQVTVRDYRDEILAALLGETPPRRAGRSWSRTRVNARPRPVVISVRQQRAAA</sequence>